<dbReference type="Proteomes" id="UP001056837">
    <property type="component" value="Chromosome"/>
</dbReference>
<evidence type="ECO:0000259" key="1">
    <source>
        <dbReference type="Pfam" id="PF01370"/>
    </source>
</evidence>
<dbReference type="InterPro" id="IPR051783">
    <property type="entry name" value="NAD(P)-dependent_oxidoreduct"/>
</dbReference>
<dbReference type="InterPro" id="IPR036291">
    <property type="entry name" value="NAD(P)-bd_dom_sf"/>
</dbReference>
<gene>
    <name evidence="2" type="ORF">HER15_02090</name>
</gene>
<feature type="domain" description="NAD-dependent epimerase/dehydratase" evidence="1">
    <location>
        <begin position="4"/>
        <end position="221"/>
    </location>
</feature>
<dbReference type="Pfam" id="PF01370">
    <property type="entry name" value="Epimerase"/>
    <property type="match status" value="1"/>
</dbReference>
<dbReference type="GO" id="GO:0004029">
    <property type="term" value="F:aldehyde dehydrogenase (NAD+) activity"/>
    <property type="evidence" value="ECO:0007669"/>
    <property type="project" value="TreeGrafter"/>
</dbReference>
<dbReference type="PANTHER" id="PTHR48079">
    <property type="entry name" value="PROTEIN YEEZ"/>
    <property type="match status" value="1"/>
</dbReference>
<dbReference type="GO" id="GO:0005737">
    <property type="term" value="C:cytoplasm"/>
    <property type="evidence" value="ECO:0007669"/>
    <property type="project" value="TreeGrafter"/>
</dbReference>
<reference evidence="2" key="1">
    <citation type="submission" date="2020-04" db="EMBL/GenBank/DDBJ databases">
        <title>Tenacibaculum mesophilum bac2.</title>
        <authorList>
            <person name="Li M."/>
        </authorList>
    </citation>
    <scope>NUCLEOTIDE SEQUENCE</scope>
    <source>
        <strain evidence="2">Bac2</strain>
    </source>
</reference>
<evidence type="ECO:0000313" key="3">
    <source>
        <dbReference type="Proteomes" id="UP001056837"/>
    </source>
</evidence>
<name>A0AAE9MM49_9FLAO</name>
<evidence type="ECO:0000313" key="2">
    <source>
        <dbReference type="EMBL" id="UTD14333.1"/>
    </source>
</evidence>
<organism evidence="2 3">
    <name type="scientific">Tenacibaculum mesophilum</name>
    <dbReference type="NCBI Taxonomy" id="104268"/>
    <lineage>
        <taxon>Bacteria</taxon>
        <taxon>Pseudomonadati</taxon>
        <taxon>Bacteroidota</taxon>
        <taxon>Flavobacteriia</taxon>
        <taxon>Flavobacteriales</taxon>
        <taxon>Flavobacteriaceae</taxon>
        <taxon>Tenacibaculum</taxon>
    </lineage>
</organism>
<dbReference type="AlphaFoldDB" id="A0AAE9MM49"/>
<dbReference type="InterPro" id="IPR001509">
    <property type="entry name" value="Epimerase_deHydtase"/>
</dbReference>
<dbReference type="PANTHER" id="PTHR48079:SF6">
    <property type="entry name" value="NAD(P)-BINDING DOMAIN-CONTAINING PROTEIN-RELATED"/>
    <property type="match status" value="1"/>
</dbReference>
<sequence>MKRIFITGVNGLLGTNLCHELLQQGYFVIGLTRKKQNYKGKEHKHLKLIEGDLFIDFTSLLNNVDVVIHAAATTSQNLLRYSDYKKINCNTTIQLYNAAIICNVKRFIFVSTANTLGYGSLQKPGAENNKMSKLFKQSYYAKSKFEAEKYLLKNNHKIKTAIVNPTFMLGAYDTKPSSGKIIYMGWRKKVIFYPPGGKNFVHVKDVANGIIKVLTTNSFGEKYLLANENLSYKDFFNKLNKVTNQSPLMVQIPKFILIMIGYFGDVLRSMGIKTSLSLTNMRTLCINNFFSNTKSVRDLKIEYLPINKAIDDAILYFSKIKNN</sequence>
<dbReference type="RefSeq" id="WP_253680169.1">
    <property type="nucleotide sequence ID" value="NZ_CP050861.1"/>
</dbReference>
<proteinExistence type="predicted"/>
<dbReference type="EMBL" id="CP050861">
    <property type="protein sequence ID" value="UTD14333.1"/>
    <property type="molecule type" value="Genomic_DNA"/>
</dbReference>
<dbReference type="Gene3D" id="3.40.50.720">
    <property type="entry name" value="NAD(P)-binding Rossmann-like Domain"/>
    <property type="match status" value="1"/>
</dbReference>
<protein>
    <submittedName>
        <fullName evidence="2">NAD-dependent epimerase/dehydratase family protein</fullName>
    </submittedName>
</protein>
<dbReference type="SUPFAM" id="SSF51735">
    <property type="entry name" value="NAD(P)-binding Rossmann-fold domains"/>
    <property type="match status" value="1"/>
</dbReference>
<accession>A0AAE9MM49</accession>